<feature type="domain" description="ABC transporter" evidence="8">
    <location>
        <begin position="332"/>
        <end position="568"/>
    </location>
</feature>
<evidence type="ECO:0000313" key="11">
    <source>
        <dbReference type="Proteomes" id="UP001652461"/>
    </source>
</evidence>
<keyword evidence="2 7" id="KW-0812">Transmembrane</keyword>
<feature type="domain" description="ABC transmembrane type-1" evidence="9">
    <location>
        <begin position="21"/>
        <end position="299"/>
    </location>
</feature>
<dbReference type="SUPFAM" id="SSF52540">
    <property type="entry name" value="P-loop containing nucleoside triphosphate hydrolases"/>
    <property type="match status" value="1"/>
</dbReference>
<dbReference type="PANTHER" id="PTHR43394">
    <property type="entry name" value="ATP-DEPENDENT PERMEASE MDL1, MITOCHONDRIAL"/>
    <property type="match status" value="1"/>
</dbReference>
<dbReference type="Gene3D" id="1.20.1560.10">
    <property type="entry name" value="ABC transporter type 1, transmembrane domain"/>
    <property type="match status" value="1"/>
</dbReference>
<keyword evidence="4 10" id="KW-0067">ATP-binding</keyword>
<dbReference type="InterPro" id="IPR003439">
    <property type="entry name" value="ABC_transporter-like_ATP-bd"/>
</dbReference>
<reference evidence="10 11" key="1">
    <citation type="journal article" date="2021" name="ISME Commun">
        <title>Automated analysis of genomic sequences facilitates high-throughput and comprehensive description of bacteria.</title>
        <authorList>
            <person name="Hitch T.C.A."/>
        </authorList>
    </citation>
    <scope>NUCLEOTIDE SEQUENCE [LARGE SCALE GENOMIC DNA]</scope>
    <source>
        <strain evidence="10 11">Sanger_04</strain>
    </source>
</reference>
<feature type="transmembrane region" description="Helical" evidence="7">
    <location>
        <begin position="53"/>
        <end position="75"/>
    </location>
</feature>
<evidence type="ECO:0000256" key="7">
    <source>
        <dbReference type="SAM" id="Phobius"/>
    </source>
</evidence>
<dbReference type="PROSITE" id="PS00211">
    <property type="entry name" value="ABC_TRANSPORTER_1"/>
    <property type="match status" value="1"/>
</dbReference>
<comment type="subcellular location">
    <subcellularLocation>
        <location evidence="1">Cell membrane</location>
        <topology evidence="1">Multi-pass membrane protein</topology>
    </subcellularLocation>
</comment>
<evidence type="ECO:0000256" key="1">
    <source>
        <dbReference type="ARBA" id="ARBA00004651"/>
    </source>
</evidence>
<keyword evidence="6 7" id="KW-0472">Membrane</keyword>
<comment type="caution">
    <text evidence="10">The sequence shown here is derived from an EMBL/GenBank/DDBJ whole genome shotgun (WGS) entry which is preliminary data.</text>
</comment>
<organism evidence="10 11">
    <name type="scientific">Laedolimicola ammoniilytica</name>
    <dbReference type="NCBI Taxonomy" id="2981771"/>
    <lineage>
        <taxon>Bacteria</taxon>
        <taxon>Bacillati</taxon>
        <taxon>Bacillota</taxon>
        <taxon>Clostridia</taxon>
        <taxon>Lachnospirales</taxon>
        <taxon>Lachnospiraceae</taxon>
        <taxon>Laedolimicola</taxon>
    </lineage>
</organism>
<dbReference type="SMART" id="SM00382">
    <property type="entry name" value="AAA"/>
    <property type="match status" value="1"/>
</dbReference>
<evidence type="ECO:0000259" key="9">
    <source>
        <dbReference type="PROSITE" id="PS50929"/>
    </source>
</evidence>
<dbReference type="InterPro" id="IPR003593">
    <property type="entry name" value="AAA+_ATPase"/>
</dbReference>
<dbReference type="InterPro" id="IPR027417">
    <property type="entry name" value="P-loop_NTPase"/>
</dbReference>
<dbReference type="InterPro" id="IPR017871">
    <property type="entry name" value="ABC_transporter-like_CS"/>
</dbReference>
<gene>
    <name evidence="10" type="ORF">OCV63_11890</name>
</gene>
<dbReference type="PROSITE" id="PS50929">
    <property type="entry name" value="ABC_TM1F"/>
    <property type="match status" value="1"/>
</dbReference>
<evidence type="ECO:0000256" key="3">
    <source>
        <dbReference type="ARBA" id="ARBA00022741"/>
    </source>
</evidence>
<dbReference type="PROSITE" id="PS50893">
    <property type="entry name" value="ABC_TRANSPORTER_2"/>
    <property type="match status" value="1"/>
</dbReference>
<feature type="transmembrane region" description="Helical" evidence="7">
    <location>
        <begin position="276"/>
        <end position="297"/>
    </location>
</feature>
<dbReference type="InterPro" id="IPR039421">
    <property type="entry name" value="Type_1_exporter"/>
</dbReference>
<keyword evidence="11" id="KW-1185">Reference proteome</keyword>
<feature type="transmembrane region" description="Helical" evidence="7">
    <location>
        <begin position="21"/>
        <end position="41"/>
    </location>
</feature>
<dbReference type="Pfam" id="PF00664">
    <property type="entry name" value="ABC_membrane"/>
    <property type="match status" value="1"/>
</dbReference>
<dbReference type="Pfam" id="PF00005">
    <property type="entry name" value="ABC_tran"/>
    <property type="match status" value="1"/>
</dbReference>
<sequence>MLKTLKAYIGEYKKTAISAPIFIVFEVIFEMIIPLLMAAIIDNGLETGNMKYVITMGLVMLLVSFASLFCGSMAAKQAAIASTGFAKNVREGMYNHIQEFSFSNIDHFSTAGLVTRLTTDVTNVQNAFQMMMRMLMRAPVMLVTAMTMTFIINARLSCVYLVALVFLGIVIAFLMGRVGKYFREMFDKYDALNADIQENLTGIRVVKAYVREEHEKQKFGKASEAVYRCAVRAQKLMVSMMPTMQFTVYACIIAVSWLGARTIVAGNMTTGQLMSLFTYTMNIMMSLMFIAMVAVMLTMAKSSAERICEVLNEKSSLTNKEQAVTEVPDGSITFDNVSFSYRNDEGNLNLDHINLEIKSGETVGILGGTGSAKSTLVQLIPRLYDVTGGSVRVGGIDVRDYDLDSLRNQVSMVLQKNVLFSGTIKENLRWGDKDASDEELIRVCKLACADEFIQRFPEQYDTWIEQGGSNVSGGQKQRLCIARALLKKPRILILDDSTSAVDTHTDAMIRKAFREEIPDTTKIIIAQRISSVQDSDKIIVLDDGAVSGVGTHAELLKNNAIYREVYESQQKPTDSEGGDAE</sequence>
<dbReference type="CDD" id="cd18548">
    <property type="entry name" value="ABC_6TM_Tm287_like"/>
    <property type="match status" value="1"/>
</dbReference>
<protein>
    <submittedName>
        <fullName evidence="10">ABC transporter ATP-binding protein/permease</fullName>
    </submittedName>
</protein>
<name>A0ABT2RZ33_9FIRM</name>
<dbReference type="Proteomes" id="UP001652461">
    <property type="component" value="Unassembled WGS sequence"/>
</dbReference>
<evidence type="ECO:0000256" key="6">
    <source>
        <dbReference type="ARBA" id="ARBA00023136"/>
    </source>
</evidence>
<evidence type="ECO:0000259" key="8">
    <source>
        <dbReference type="PROSITE" id="PS50893"/>
    </source>
</evidence>
<evidence type="ECO:0000256" key="5">
    <source>
        <dbReference type="ARBA" id="ARBA00022989"/>
    </source>
</evidence>
<evidence type="ECO:0000256" key="4">
    <source>
        <dbReference type="ARBA" id="ARBA00022840"/>
    </source>
</evidence>
<dbReference type="GO" id="GO:0005524">
    <property type="term" value="F:ATP binding"/>
    <property type="evidence" value="ECO:0007669"/>
    <property type="project" value="UniProtKB-KW"/>
</dbReference>
<proteinExistence type="predicted"/>
<feature type="transmembrane region" description="Helical" evidence="7">
    <location>
        <begin position="134"/>
        <end position="153"/>
    </location>
</feature>
<evidence type="ECO:0000313" key="10">
    <source>
        <dbReference type="EMBL" id="MCU6697586.1"/>
    </source>
</evidence>
<feature type="transmembrane region" description="Helical" evidence="7">
    <location>
        <begin position="159"/>
        <end position="178"/>
    </location>
</feature>
<dbReference type="InterPro" id="IPR036640">
    <property type="entry name" value="ABC1_TM_sf"/>
</dbReference>
<dbReference type="PANTHER" id="PTHR43394:SF1">
    <property type="entry name" value="ATP-BINDING CASSETTE SUB-FAMILY B MEMBER 10, MITOCHONDRIAL"/>
    <property type="match status" value="1"/>
</dbReference>
<keyword evidence="3" id="KW-0547">Nucleotide-binding</keyword>
<keyword evidence="5 7" id="KW-1133">Transmembrane helix</keyword>
<dbReference type="SUPFAM" id="SSF90123">
    <property type="entry name" value="ABC transporter transmembrane region"/>
    <property type="match status" value="1"/>
</dbReference>
<dbReference type="InterPro" id="IPR011527">
    <property type="entry name" value="ABC1_TM_dom"/>
</dbReference>
<feature type="transmembrane region" description="Helical" evidence="7">
    <location>
        <begin position="246"/>
        <end position="264"/>
    </location>
</feature>
<accession>A0ABT2RZ33</accession>
<evidence type="ECO:0000256" key="2">
    <source>
        <dbReference type="ARBA" id="ARBA00022692"/>
    </source>
</evidence>
<dbReference type="Gene3D" id="3.40.50.300">
    <property type="entry name" value="P-loop containing nucleotide triphosphate hydrolases"/>
    <property type="match status" value="1"/>
</dbReference>
<dbReference type="EMBL" id="JAOQKC010000016">
    <property type="protein sequence ID" value="MCU6697586.1"/>
    <property type="molecule type" value="Genomic_DNA"/>
</dbReference>
<dbReference type="RefSeq" id="WP_158364145.1">
    <property type="nucleotide sequence ID" value="NZ_JAOQKC010000016.1"/>
</dbReference>